<dbReference type="PROSITE" id="PS50930">
    <property type="entry name" value="HTH_LYTTR"/>
    <property type="match status" value="1"/>
</dbReference>
<dbReference type="PANTHER" id="PTHR37299:SF1">
    <property type="entry name" value="STAGE 0 SPORULATION PROTEIN A HOMOLOG"/>
    <property type="match status" value="1"/>
</dbReference>
<evidence type="ECO:0000313" key="4">
    <source>
        <dbReference type="EMBL" id="MVN23057.1"/>
    </source>
</evidence>
<dbReference type="InterPro" id="IPR046947">
    <property type="entry name" value="LytR-like"/>
</dbReference>
<keyword evidence="1" id="KW-0597">Phosphoprotein</keyword>
<dbReference type="PROSITE" id="PS50110">
    <property type="entry name" value="RESPONSE_REGULATORY"/>
    <property type="match status" value="1"/>
</dbReference>
<comment type="caution">
    <text evidence="4">The sequence shown here is derived from an EMBL/GenBank/DDBJ whole genome shotgun (WGS) entry which is preliminary data.</text>
</comment>
<dbReference type="Pfam" id="PF04397">
    <property type="entry name" value="LytTR"/>
    <property type="match status" value="1"/>
</dbReference>
<evidence type="ECO:0000313" key="5">
    <source>
        <dbReference type="Proteomes" id="UP000462014"/>
    </source>
</evidence>
<evidence type="ECO:0000259" key="2">
    <source>
        <dbReference type="PROSITE" id="PS50110"/>
    </source>
</evidence>
<dbReference type="Gene3D" id="2.40.50.1020">
    <property type="entry name" value="LytTr DNA-binding domain"/>
    <property type="match status" value="1"/>
</dbReference>
<organism evidence="4 5">
    <name type="scientific">Mucilaginibacter arboris</name>
    <dbReference type="NCBI Taxonomy" id="2682090"/>
    <lineage>
        <taxon>Bacteria</taxon>
        <taxon>Pseudomonadati</taxon>
        <taxon>Bacteroidota</taxon>
        <taxon>Sphingobacteriia</taxon>
        <taxon>Sphingobacteriales</taxon>
        <taxon>Sphingobacteriaceae</taxon>
        <taxon>Mucilaginibacter</taxon>
    </lineage>
</organism>
<dbReference type="EMBL" id="WPIK01000017">
    <property type="protein sequence ID" value="MVN23057.1"/>
    <property type="molecule type" value="Genomic_DNA"/>
</dbReference>
<dbReference type="InterPro" id="IPR011006">
    <property type="entry name" value="CheY-like_superfamily"/>
</dbReference>
<accession>A0A7K1T0K8</accession>
<dbReference type="AlphaFoldDB" id="A0A7K1T0K8"/>
<dbReference type="InterPro" id="IPR007492">
    <property type="entry name" value="LytTR_DNA-bd_dom"/>
</dbReference>
<evidence type="ECO:0000259" key="3">
    <source>
        <dbReference type="PROSITE" id="PS50930"/>
    </source>
</evidence>
<dbReference type="RefSeq" id="WP_157568919.1">
    <property type="nucleotide sequence ID" value="NZ_WPIK01000017.1"/>
</dbReference>
<dbReference type="PANTHER" id="PTHR37299">
    <property type="entry name" value="TRANSCRIPTIONAL REGULATOR-RELATED"/>
    <property type="match status" value="1"/>
</dbReference>
<dbReference type="Gene3D" id="3.40.50.2300">
    <property type="match status" value="1"/>
</dbReference>
<sequence length="233" mass="27167">MMIKCIAIDDEPLALQLISSYIGKFPLLQLVQTFEDAIAGAEFLRNHTIDLLFIDINMPDITGIELVRSLQNKPMVIFTTAYKNFAFEGFELEALDYLLKPIDMKRFSKAIDKALDYYRYKHGIRDQSQAESLYVYSEYRMIKINLNDIEYIESMEDYIKIHTKAEKPVLTLMSLKKVLEKLPAEDFKRIHRSFIVAVNKIRSIQNRKVQLTTAELPVSDTYIDSIRNLIKKK</sequence>
<evidence type="ECO:0000256" key="1">
    <source>
        <dbReference type="PROSITE-ProRule" id="PRU00169"/>
    </source>
</evidence>
<dbReference type="GO" id="GO:0003677">
    <property type="term" value="F:DNA binding"/>
    <property type="evidence" value="ECO:0007669"/>
    <property type="project" value="InterPro"/>
</dbReference>
<feature type="domain" description="Response regulatory" evidence="2">
    <location>
        <begin position="4"/>
        <end position="115"/>
    </location>
</feature>
<dbReference type="Proteomes" id="UP000462014">
    <property type="component" value="Unassembled WGS sequence"/>
</dbReference>
<name>A0A7K1T0K8_9SPHI</name>
<proteinExistence type="predicted"/>
<dbReference type="Pfam" id="PF00072">
    <property type="entry name" value="Response_reg"/>
    <property type="match status" value="1"/>
</dbReference>
<dbReference type="SUPFAM" id="SSF52172">
    <property type="entry name" value="CheY-like"/>
    <property type="match status" value="1"/>
</dbReference>
<dbReference type="SMART" id="SM00448">
    <property type="entry name" value="REC"/>
    <property type="match status" value="1"/>
</dbReference>
<feature type="modified residue" description="4-aspartylphosphate" evidence="1">
    <location>
        <position position="55"/>
    </location>
</feature>
<feature type="domain" description="HTH LytTR-type" evidence="3">
    <location>
        <begin position="133"/>
        <end position="232"/>
    </location>
</feature>
<dbReference type="SMART" id="SM00850">
    <property type="entry name" value="LytTR"/>
    <property type="match status" value="1"/>
</dbReference>
<gene>
    <name evidence="4" type="ORF">GO621_16140</name>
</gene>
<keyword evidence="5" id="KW-1185">Reference proteome</keyword>
<protein>
    <submittedName>
        <fullName evidence="4">Response regulator</fullName>
    </submittedName>
</protein>
<reference evidence="4 5" key="1">
    <citation type="submission" date="2019-12" db="EMBL/GenBank/DDBJ databases">
        <title>Mucilaginibacter sp. HMF7410 genome sequencing and assembly.</title>
        <authorList>
            <person name="Kang H."/>
            <person name="Cha I."/>
            <person name="Kim H."/>
            <person name="Joh K."/>
        </authorList>
    </citation>
    <scope>NUCLEOTIDE SEQUENCE [LARGE SCALE GENOMIC DNA]</scope>
    <source>
        <strain evidence="4 5">HMF7410</strain>
    </source>
</reference>
<dbReference type="InterPro" id="IPR001789">
    <property type="entry name" value="Sig_transdc_resp-reg_receiver"/>
</dbReference>
<dbReference type="GO" id="GO:0000156">
    <property type="term" value="F:phosphorelay response regulator activity"/>
    <property type="evidence" value="ECO:0007669"/>
    <property type="project" value="InterPro"/>
</dbReference>